<organism evidence="4 5">
    <name type="scientific">Antribacter soli</name>
    <dbReference type="NCBI Taxonomy" id="2910976"/>
    <lineage>
        <taxon>Bacteria</taxon>
        <taxon>Bacillati</taxon>
        <taxon>Actinomycetota</taxon>
        <taxon>Actinomycetes</taxon>
        <taxon>Micrococcales</taxon>
        <taxon>Promicromonosporaceae</taxon>
        <taxon>Antribacter</taxon>
    </lineage>
</organism>
<dbReference type="InterPro" id="IPR001647">
    <property type="entry name" value="HTH_TetR"/>
</dbReference>
<name>A0AA41QGE0_9MICO</name>
<feature type="domain" description="HTH tetR-type" evidence="3">
    <location>
        <begin position="7"/>
        <end position="67"/>
    </location>
</feature>
<dbReference type="SUPFAM" id="SSF48498">
    <property type="entry name" value="Tetracyclin repressor-like, C-terminal domain"/>
    <property type="match status" value="1"/>
</dbReference>
<evidence type="ECO:0000313" key="4">
    <source>
        <dbReference type="EMBL" id="MCF4121707.1"/>
    </source>
</evidence>
<gene>
    <name evidence="4" type="ORF">L1785_12010</name>
</gene>
<dbReference type="InterPro" id="IPR041467">
    <property type="entry name" value="Sco4008_C"/>
</dbReference>
<dbReference type="Gene3D" id="1.10.357.10">
    <property type="entry name" value="Tetracycline Repressor, domain 2"/>
    <property type="match status" value="1"/>
</dbReference>
<dbReference type="EMBL" id="JAKGSG010000034">
    <property type="protein sequence ID" value="MCF4121707.1"/>
    <property type="molecule type" value="Genomic_DNA"/>
</dbReference>
<reference evidence="4" key="1">
    <citation type="submission" date="2022-01" db="EMBL/GenBank/DDBJ databases">
        <title>Antribacter sp. nov., isolated from Guizhou of China.</title>
        <authorList>
            <person name="Chengliang C."/>
            <person name="Ya Z."/>
        </authorList>
    </citation>
    <scope>NUCLEOTIDE SEQUENCE</scope>
    <source>
        <strain evidence="4">KLBMP 9083</strain>
    </source>
</reference>
<dbReference type="SUPFAM" id="SSF46689">
    <property type="entry name" value="Homeodomain-like"/>
    <property type="match status" value="1"/>
</dbReference>
<evidence type="ECO:0000256" key="1">
    <source>
        <dbReference type="ARBA" id="ARBA00023125"/>
    </source>
</evidence>
<dbReference type="InterPro" id="IPR036271">
    <property type="entry name" value="Tet_transcr_reg_TetR-rel_C_sf"/>
</dbReference>
<accession>A0AA41QGE0</accession>
<evidence type="ECO:0000259" key="3">
    <source>
        <dbReference type="PROSITE" id="PS50977"/>
    </source>
</evidence>
<dbReference type="Pfam" id="PF17926">
    <property type="entry name" value="TetR_C_21"/>
    <property type="match status" value="1"/>
</dbReference>
<keyword evidence="1 2" id="KW-0238">DNA-binding</keyword>
<dbReference type="AlphaFoldDB" id="A0AA41QGE0"/>
<comment type="caution">
    <text evidence="4">The sequence shown here is derived from an EMBL/GenBank/DDBJ whole genome shotgun (WGS) entry which is preliminary data.</text>
</comment>
<dbReference type="InterPro" id="IPR009057">
    <property type="entry name" value="Homeodomain-like_sf"/>
</dbReference>
<dbReference type="PANTHER" id="PTHR30328:SF54">
    <property type="entry name" value="HTH-TYPE TRANSCRIPTIONAL REPRESSOR SCO4008"/>
    <property type="match status" value="1"/>
</dbReference>
<dbReference type="GO" id="GO:0006355">
    <property type="term" value="P:regulation of DNA-templated transcription"/>
    <property type="evidence" value="ECO:0007669"/>
    <property type="project" value="UniProtKB-ARBA"/>
</dbReference>
<sequence>MPPRNPDATSDRIITAATAEFARHGIAGARVERIAKAARTSKERVYAYFSSKEALYRFVAARELAAMADAVHLDPTDLPGYAGRVHDHATQHPERHRLMTWGQLELPAGETPPDDPFQESLRRKIDQLRTAQDAGHLDPAWEPEDILVFVSQLATSWASQTQLTPTGEERDAFLAARRAAIVAAVERLFPATTSDTALAPADTQGA</sequence>
<keyword evidence="5" id="KW-1185">Reference proteome</keyword>
<dbReference type="GO" id="GO:0003677">
    <property type="term" value="F:DNA binding"/>
    <property type="evidence" value="ECO:0007669"/>
    <property type="project" value="UniProtKB-UniRule"/>
</dbReference>
<evidence type="ECO:0000256" key="2">
    <source>
        <dbReference type="PROSITE-ProRule" id="PRU00335"/>
    </source>
</evidence>
<dbReference type="Pfam" id="PF00440">
    <property type="entry name" value="TetR_N"/>
    <property type="match status" value="1"/>
</dbReference>
<dbReference type="RefSeq" id="WP_236089504.1">
    <property type="nucleotide sequence ID" value="NZ_JAKGSG010000034.1"/>
</dbReference>
<proteinExistence type="predicted"/>
<dbReference type="PANTHER" id="PTHR30328">
    <property type="entry name" value="TRANSCRIPTIONAL REPRESSOR"/>
    <property type="match status" value="1"/>
</dbReference>
<dbReference type="PRINTS" id="PR00455">
    <property type="entry name" value="HTHTETR"/>
</dbReference>
<protein>
    <submittedName>
        <fullName evidence="4">TetR family transcriptional regulator</fullName>
    </submittedName>
</protein>
<dbReference type="Proteomes" id="UP001165405">
    <property type="component" value="Unassembled WGS sequence"/>
</dbReference>
<evidence type="ECO:0000313" key="5">
    <source>
        <dbReference type="Proteomes" id="UP001165405"/>
    </source>
</evidence>
<dbReference type="PROSITE" id="PS50977">
    <property type="entry name" value="HTH_TETR_2"/>
    <property type="match status" value="1"/>
</dbReference>
<dbReference type="InterPro" id="IPR050109">
    <property type="entry name" value="HTH-type_TetR-like_transc_reg"/>
</dbReference>
<feature type="DNA-binding region" description="H-T-H motif" evidence="2">
    <location>
        <begin position="30"/>
        <end position="49"/>
    </location>
</feature>